<proteinExistence type="predicted"/>
<dbReference type="PANTHER" id="PTHR11008:SF32">
    <property type="entry name" value="CIRCADIAN CLOCK-CONTROLLED PROTEIN DAYWAKE-RELATED"/>
    <property type="match status" value="1"/>
</dbReference>
<dbReference type="InterPro" id="IPR038606">
    <property type="entry name" value="To_sf"/>
</dbReference>
<feature type="chain" id="PRO_5046607103" description="Hemolymph juvenile hormone binding protein" evidence="1">
    <location>
        <begin position="20"/>
        <end position="249"/>
    </location>
</feature>
<dbReference type="SMART" id="SM00700">
    <property type="entry name" value="JHBP"/>
    <property type="match status" value="1"/>
</dbReference>
<keyword evidence="3" id="KW-1185">Reference proteome</keyword>
<feature type="signal peptide" evidence="1">
    <location>
        <begin position="1"/>
        <end position="19"/>
    </location>
</feature>
<accession>A0ABL0E9L3</accession>
<dbReference type="Proteomes" id="UP000015103">
    <property type="component" value="Unassembled WGS sequence"/>
</dbReference>
<reference evidence="2" key="1">
    <citation type="submission" date="2025-05" db="UniProtKB">
        <authorList>
            <consortium name="EnsemblMetazoa"/>
        </authorList>
    </citation>
    <scope>IDENTIFICATION</scope>
</reference>
<dbReference type="EMBL" id="ACPB03000878">
    <property type="status" value="NOT_ANNOTATED_CDS"/>
    <property type="molecule type" value="Genomic_DNA"/>
</dbReference>
<dbReference type="Pfam" id="PF06585">
    <property type="entry name" value="JHBP"/>
    <property type="match status" value="1"/>
</dbReference>
<keyword evidence="1" id="KW-0732">Signal</keyword>
<sequence>MKPTVLVLLTACLFGLVTSLALPAYLKPCKKGKFEEFNDCVLKTINNALPTLVKGDRKYRLPVLDPLLIKRVSVSEDNKRSVALNVTLEDAKLKGLKNSKVVKSEIDLDKKHIQFSVTLPKLVVDSKYSISGKFLILPITGTGPAHIVLDNVKATYTCDFKLIKIKGEDFIKITKWDLKYDTTKLQIDLKNLFNGDEALGKNMNKALNENWSELNSALGPSIAKAFGAAVTQILDELTRVVSYKEAIIQ</sequence>
<evidence type="ECO:0000313" key="2">
    <source>
        <dbReference type="EnsemblMetazoa" id="RPRC012014.P48"/>
    </source>
</evidence>
<evidence type="ECO:0008006" key="4">
    <source>
        <dbReference type="Google" id="ProtNLM"/>
    </source>
</evidence>
<dbReference type="PANTHER" id="PTHR11008">
    <property type="entry name" value="PROTEIN TAKEOUT-LIKE PROTEIN"/>
    <property type="match status" value="1"/>
</dbReference>
<protein>
    <recommendedName>
        <fullName evidence="4">Hemolymph juvenile hormone binding protein</fullName>
    </recommendedName>
</protein>
<evidence type="ECO:0000256" key="1">
    <source>
        <dbReference type="SAM" id="SignalP"/>
    </source>
</evidence>
<dbReference type="GeneID" id="141448766"/>
<evidence type="ECO:0000313" key="3">
    <source>
        <dbReference type="Proteomes" id="UP000015103"/>
    </source>
</evidence>
<dbReference type="RefSeq" id="XP_073973468.1">
    <property type="nucleotide sequence ID" value="XM_074117367.1"/>
</dbReference>
<dbReference type="InterPro" id="IPR010562">
    <property type="entry name" value="Haemolymph_juvenile_hormone-bd"/>
</dbReference>
<name>A0ABL0E9L3_RHOPR</name>
<organism evidence="2 3">
    <name type="scientific">Rhodnius prolixus</name>
    <name type="common">Triatomid bug</name>
    <dbReference type="NCBI Taxonomy" id="13249"/>
    <lineage>
        <taxon>Eukaryota</taxon>
        <taxon>Metazoa</taxon>
        <taxon>Ecdysozoa</taxon>
        <taxon>Arthropoda</taxon>
        <taxon>Hexapoda</taxon>
        <taxon>Insecta</taxon>
        <taxon>Pterygota</taxon>
        <taxon>Neoptera</taxon>
        <taxon>Paraneoptera</taxon>
        <taxon>Hemiptera</taxon>
        <taxon>Heteroptera</taxon>
        <taxon>Panheteroptera</taxon>
        <taxon>Cimicomorpha</taxon>
        <taxon>Reduviidae</taxon>
        <taxon>Triatominae</taxon>
        <taxon>Rhodnius</taxon>
    </lineage>
</organism>
<dbReference type="EnsemblMetazoa" id="RPRC012014.R48">
    <property type="protein sequence ID" value="RPRC012014.P48"/>
    <property type="gene ID" value="RPRC012014"/>
</dbReference>
<dbReference type="Gene3D" id="3.15.10.30">
    <property type="entry name" value="Haemolymph juvenile hormone binding protein"/>
    <property type="match status" value="1"/>
</dbReference>